<dbReference type="EMBL" id="QGDO01000001">
    <property type="protein sequence ID" value="PWJ44681.1"/>
    <property type="molecule type" value="Genomic_DNA"/>
</dbReference>
<evidence type="ECO:0000256" key="2">
    <source>
        <dbReference type="SAM" id="SignalP"/>
    </source>
</evidence>
<evidence type="ECO:0000259" key="4">
    <source>
        <dbReference type="PROSITE" id="PS50175"/>
    </source>
</evidence>
<feature type="domain" description="Peptidase A2" evidence="4">
    <location>
        <begin position="60"/>
        <end position="96"/>
    </location>
</feature>
<keyword evidence="6" id="KW-1185">Reference proteome</keyword>
<dbReference type="GO" id="GO:0006508">
    <property type="term" value="P:proteolysis"/>
    <property type="evidence" value="ECO:0007669"/>
    <property type="project" value="UniProtKB-KW"/>
</dbReference>
<reference evidence="5 6" key="1">
    <citation type="submission" date="2018-03" db="EMBL/GenBank/DDBJ databases">
        <title>Genomic Encyclopedia of Archaeal and Bacterial Type Strains, Phase II (KMG-II): from individual species to whole genera.</title>
        <authorList>
            <person name="Goeker M."/>
        </authorList>
    </citation>
    <scope>NUCLEOTIDE SEQUENCE [LARGE SCALE GENOMIC DNA]</scope>
    <source>
        <strain evidence="5 6">DSM 28229</strain>
    </source>
</reference>
<organism evidence="5 6">
    <name type="scientific">Sediminitomix flava</name>
    <dbReference type="NCBI Taxonomy" id="379075"/>
    <lineage>
        <taxon>Bacteria</taxon>
        <taxon>Pseudomonadati</taxon>
        <taxon>Bacteroidota</taxon>
        <taxon>Cytophagia</taxon>
        <taxon>Cytophagales</taxon>
        <taxon>Flammeovirgaceae</taxon>
        <taxon>Sediminitomix</taxon>
    </lineage>
</organism>
<keyword evidence="2" id="KW-0732">Signal</keyword>
<name>A0A315ZGN6_SEDFL</name>
<dbReference type="InterPro" id="IPR001478">
    <property type="entry name" value="PDZ"/>
</dbReference>
<dbReference type="SUPFAM" id="SSF50630">
    <property type="entry name" value="Acid proteases"/>
    <property type="match status" value="1"/>
</dbReference>
<dbReference type="Pfam" id="PF13650">
    <property type="entry name" value="Asp_protease_2"/>
    <property type="match status" value="1"/>
</dbReference>
<dbReference type="PROSITE" id="PS50106">
    <property type="entry name" value="PDZ"/>
    <property type="match status" value="1"/>
</dbReference>
<dbReference type="Proteomes" id="UP000245535">
    <property type="component" value="Unassembled WGS sequence"/>
</dbReference>
<dbReference type="OrthoDB" id="3521766at2"/>
<evidence type="ECO:0000313" key="5">
    <source>
        <dbReference type="EMBL" id="PWJ44681.1"/>
    </source>
</evidence>
<accession>A0A315ZGN6</accession>
<feature type="chain" id="PRO_5016236969" evidence="2">
    <location>
        <begin position="19"/>
        <end position="415"/>
    </location>
</feature>
<dbReference type="PROSITE" id="PS00141">
    <property type="entry name" value="ASP_PROTEASE"/>
    <property type="match status" value="1"/>
</dbReference>
<evidence type="ECO:0000313" key="6">
    <source>
        <dbReference type="Proteomes" id="UP000245535"/>
    </source>
</evidence>
<dbReference type="SMART" id="SM00228">
    <property type="entry name" value="PDZ"/>
    <property type="match status" value="1"/>
</dbReference>
<keyword evidence="1" id="KW-0378">Hydrolase</keyword>
<proteinExistence type="predicted"/>
<evidence type="ECO:0000259" key="3">
    <source>
        <dbReference type="PROSITE" id="PS50106"/>
    </source>
</evidence>
<sequence>MKTKFLLFILLIPLSAFSQKIDFVKQLTFTDSTRVKAKIPFKLINNLIIIPVCINDSDSLNFILDSGASFTLLSNAALAQSLGVQKVRSYSLKGLGNNFNLTAWTSTSNKVELPYIEGYNQDIIFPEIDLKLGENMGIPIHGVIGYGVFNDFIVRINYFKKYLQLYKRSYYQQKKQDKFRKKYDAFPISIEGRRAYIESYLLSNTDSQRVKLLIDSGSSHLLSLFKESSKNISIPEKSTYTFLGTGIGGNILGHIAKSKSTLFENINMGDVYISYPDSNFINYQLIKNDRNGSIGANFLRHFDVVIDYESQELLMKQREKFRDVNSYNLTGLNLIMPYPPVRFYSVEFVGENSAAASAGFQKDDVILEINNKSTFFMAFEEVQSYLKMEGKKVNFLIERNEKKVLITMTLPVPST</sequence>
<gene>
    <name evidence="5" type="ORF">BC781_1011052</name>
</gene>
<dbReference type="InterPro" id="IPR021109">
    <property type="entry name" value="Peptidase_aspartic_dom_sf"/>
</dbReference>
<evidence type="ECO:0000256" key="1">
    <source>
        <dbReference type="ARBA" id="ARBA00022801"/>
    </source>
</evidence>
<dbReference type="AlphaFoldDB" id="A0A315ZGN6"/>
<dbReference type="InterPro" id="IPR036034">
    <property type="entry name" value="PDZ_sf"/>
</dbReference>
<feature type="domain" description="PDZ" evidence="3">
    <location>
        <begin position="346"/>
        <end position="401"/>
    </location>
</feature>
<dbReference type="InterPro" id="IPR001995">
    <property type="entry name" value="Peptidase_A2_cat"/>
</dbReference>
<dbReference type="Gene3D" id="2.30.42.10">
    <property type="match status" value="1"/>
</dbReference>
<protein>
    <submittedName>
        <fullName evidence="5">Aspartyl protease</fullName>
    </submittedName>
</protein>
<dbReference type="SUPFAM" id="SSF50156">
    <property type="entry name" value="PDZ domain-like"/>
    <property type="match status" value="1"/>
</dbReference>
<dbReference type="Pfam" id="PF17820">
    <property type="entry name" value="PDZ_6"/>
    <property type="match status" value="1"/>
</dbReference>
<keyword evidence="5" id="KW-0645">Protease</keyword>
<dbReference type="PROSITE" id="PS50175">
    <property type="entry name" value="ASP_PROT_RETROV"/>
    <property type="match status" value="1"/>
</dbReference>
<dbReference type="RefSeq" id="WP_109616156.1">
    <property type="nucleotide sequence ID" value="NZ_QGDO01000001.1"/>
</dbReference>
<dbReference type="InterPro" id="IPR001969">
    <property type="entry name" value="Aspartic_peptidase_AS"/>
</dbReference>
<dbReference type="InterPro" id="IPR041489">
    <property type="entry name" value="PDZ_6"/>
</dbReference>
<feature type="signal peptide" evidence="2">
    <location>
        <begin position="1"/>
        <end position="18"/>
    </location>
</feature>
<comment type="caution">
    <text evidence="5">The sequence shown here is derived from an EMBL/GenBank/DDBJ whole genome shotgun (WGS) entry which is preliminary data.</text>
</comment>
<dbReference type="GO" id="GO:0004190">
    <property type="term" value="F:aspartic-type endopeptidase activity"/>
    <property type="evidence" value="ECO:0007669"/>
    <property type="project" value="InterPro"/>
</dbReference>
<dbReference type="Gene3D" id="2.40.70.10">
    <property type="entry name" value="Acid Proteases"/>
    <property type="match status" value="2"/>
</dbReference>